<keyword evidence="2 3" id="KW-0732">Signal</keyword>
<evidence type="ECO:0000256" key="3">
    <source>
        <dbReference type="SAM" id="SignalP"/>
    </source>
</evidence>
<dbReference type="EMBL" id="JBHSON010000105">
    <property type="protein sequence ID" value="MFC5753184.1"/>
    <property type="molecule type" value="Genomic_DNA"/>
</dbReference>
<evidence type="ECO:0000313" key="6">
    <source>
        <dbReference type="Proteomes" id="UP001596074"/>
    </source>
</evidence>
<dbReference type="InterPro" id="IPR028081">
    <property type="entry name" value="Leu-bd"/>
</dbReference>
<feature type="chain" id="PRO_5046085838" evidence="3">
    <location>
        <begin position="18"/>
        <end position="458"/>
    </location>
</feature>
<dbReference type="Proteomes" id="UP001596074">
    <property type="component" value="Unassembled WGS sequence"/>
</dbReference>
<keyword evidence="6" id="KW-1185">Reference proteome</keyword>
<dbReference type="PANTHER" id="PTHR30483">
    <property type="entry name" value="LEUCINE-SPECIFIC-BINDING PROTEIN"/>
    <property type="match status" value="1"/>
</dbReference>
<dbReference type="PROSITE" id="PS51257">
    <property type="entry name" value="PROKAR_LIPOPROTEIN"/>
    <property type="match status" value="1"/>
</dbReference>
<comment type="similarity">
    <text evidence="1">Belongs to the leucine-binding protein family.</text>
</comment>
<sequence length="458" mass="48806">MKPQRSLAALIAVALLAAGCGRSGSSTEESPGGAEPAKAVSFDFGDLKRICNKGDAKSSPAQGVTVDTITVGTLTDMGFTKKSEYVDTAKVFTSWCNEAGGINGRKIVSKTRDAKLFEVRQRVLEACREDFALVGGGSAFDGTGVKERLSCLLPDFPGQTVQHEANGSDLQVYPLGAGHSYNRYEGFWRWLLKEAYPSSASAIGTITGDSPGPKILTEQGKESITAAGGKVVYSDLHPAGGVADWTPYAQSIKNKGVKGLVFYGDFNSLAKLMQALTNINYKLEWIDANANAYSSTFVKVAGKTLDYQNVLLDLSGMYPLENAAGNPATQQFVDLFKKYAPGKEPTQPALRAFSTWLLFAKAAASCGDALTRKCVVEAAQKETRWTAGGLIAPVDLSKKDTPLKCWNAVKATSKGFEAADFKPDSGTYRCDAPAYKYTGTYPKPVTLAAVGKSPGDVK</sequence>
<feature type="domain" description="Ig-like" evidence="4">
    <location>
        <begin position="348"/>
        <end position="446"/>
    </location>
</feature>
<accession>A0ABW1AF77</accession>
<proteinExistence type="inferred from homology"/>
<dbReference type="InterPro" id="IPR028082">
    <property type="entry name" value="Peripla_BP_I"/>
</dbReference>
<reference evidence="6" key="1">
    <citation type="journal article" date="2019" name="Int. J. Syst. Evol. Microbiol.">
        <title>The Global Catalogue of Microorganisms (GCM) 10K type strain sequencing project: providing services to taxonomists for standard genome sequencing and annotation.</title>
        <authorList>
            <consortium name="The Broad Institute Genomics Platform"/>
            <consortium name="The Broad Institute Genome Sequencing Center for Infectious Disease"/>
            <person name="Wu L."/>
            <person name="Ma J."/>
        </authorList>
    </citation>
    <scope>NUCLEOTIDE SEQUENCE [LARGE SCALE GENOMIC DNA]</scope>
    <source>
        <strain evidence="6">KCTC 42087</strain>
    </source>
</reference>
<evidence type="ECO:0000313" key="5">
    <source>
        <dbReference type="EMBL" id="MFC5753184.1"/>
    </source>
</evidence>
<evidence type="ECO:0000256" key="1">
    <source>
        <dbReference type="ARBA" id="ARBA00010062"/>
    </source>
</evidence>
<name>A0ABW1AF77_9ACTN</name>
<evidence type="ECO:0000259" key="4">
    <source>
        <dbReference type="PROSITE" id="PS50835"/>
    </source>
</evidence>
<dbReference type="InterPro" id="IPR051010">
    <property type="entry name" value="BCAA_transport"/>
</dbReference>
<comment type="caution">
    <text evidence="5">The sequence shown here is derived from an EMBL/GenBank/DDBJ whole genome shotgun (WGS) entry which is preliminary data.</text>
</comment>
<organism evidence="5 6">
    <name type="scientific">Actinomadura rugatobispora</name>
    <dbReference type="NCBI Taxonomy" id="1994"/>
    <lineage>
        <taxon>Bacteria</taxon>
        <taxon>Bacillati</taxon>
        <taxon>Actinomycetota</taxon>
        <taxon>Actinomycetes</taxon>
        <taxon>Streptosporangiales</taxon>
        <taxon>Thermomonosporaceae</taxon>
        <taxon>Actinomadura</taxon>
    </lineage>
</organism>
<gene>
    <name evidence="5" type="ORF">ACFPZN_46860</name>
</gene>
<dbReference type="RefSeq" id="WP_378289943.1">
    <property type="nucleotide sequence ID" value="NZ_JBHSON010000105.1"/>
</dbReference>
<dbReference type="InterPro" id="IPR007110">
    <property type="entry name" value="Ig-like_dom"/>
</dbReference>
<dbReference type="Gene3D" id="3.40.50.2300">
    <property type="match status" value="2"/>
</dbReference>
<protein>
    <submittedName>
        <fullName evidence="5">ABC transporter substrate-binding protein</fullName>
    </submittedName>
</protein>
<dbReference type="PROSITE" id="PS50835">
    <property type="entry name" value="IG_LIKE"/>
    <property type="match status" value="1"/>
</dbReference>
<feature type="signal peptide" evidence="3">
    <location>
        <begin position="1"/>
        <end position="17"/>
    </location>
</feature>
<dbReference type="Pfam" id="PF13458">
    <property type="entry name" value="Peripla_BP_6"/>
    <property type="match status" value="1"/>
</dbReference>
<evidence type="ECO:0000256" key="2">
    <source>
        <dbReference type="ARBA" id="ARBA00022729"/>
    </source>
</evidence>
<dbReference type="PANTHER" id="PTHR30483:SF6">
    <property type="entry name" value="PERIPLASMIC BINDING PROTEIN OF ABC TRANSPORTER FOR NATURAL AMINO ACIDS"/>
    <property type="match status" value="1"/>
</dbReference>
<dbReference type="SUPFAM" id="SSF53822">
    <property type="entry name" value="Periplasmic binding protein-like I"/>
    <property type="match status" value="1"/>
</dbReference>